<dbReference type="eggNOG" id="COG0438">
    <property type="taxonomic scope" value="Bacteria"/>
</dbReference>
<feature type="domain" description="Glycosyl transferase family 1" evidence="1">
    <location>
        <begin position="183"/>
        <end position="337"/>
    </location>
</feature>
<dbReference type="Gene3D" id="3.40.50.2000">
    <property type="entry name" value="Glycogen Phosphorylase B"/>
    <property type="match status" value="2"/>
</dbReference>
<evidence type="ECO:0000313" key="3">
    <source>
        <dbReference type="EMBL" id="ACZ12821.1"/>
    </source>
</evidence>
<evidence type="ECO:0000259" key="2">
    <source>
        <dbReference type="Pfam" id="PF13439"/>
    </source>
</evidence>
<accession>D1B401</accession>
<evidence type="ECO:0000259" key="1">
    <source>
        <dbReference type="Pfam" id="PF00534"/>
    </source>
</evidence>
<keyword evidence="3" id="KW-0808">Transferase</keyword>
<organism evidence="3 4">
    <name type="scientific">Sulfurospirillum deleyianum (strain ATCC 51133 / DSM 6946 / 5175)</name>
    <dbReference type="NCBI Taxonomy" id="525898"/>
    <lineage>
        <taxon>Bacteria</taxon>
        <taxon>Pseudomonadati</taxon>
        <taxon>Campylobacterota</taxon>
        <taxon>Epsilonproteobacteria</taxon>
        <taxon>Campylobacterales</taxon>
        <taxon>Sulfurospirillaceae</taxon>
        <taxon>Sulfurospirillum</taxon>
    </lineage>
</organism>
<dbReference type="AlphaFoldDB" id="D1B401"/>
<gene>
    <name evidence="3" type="ordered locus">Sdel_1806</name>
</gene>
<evidence type="ECO:0000313" key="4">
    <source>
        <dbReference type="Proteomes" id="UP000002222"/>
    </source>
</evidence>
<reference evidence="3 4" key="2">
    <citation type="journal article" date="2010" name="Stand. Genomic Sci.">
        <title>Complete genome sequence of Sulfurospirillum deleyianum type strain (5175).</title>
        <authorList>
            <person name="Sikorski J."/>
            <person name="Lapidus A."/>
            <person name="Copeland A."/>
            <person name="Glavina Del Rio T."/>
            <person name="Nolan M."/>
            <person name="Lucas S."/>
            <person name="Chen F."/>
            <person name="Tice H."/>
            <person name="Cheng J.F."/>
            <person name="Saunders E."/>
            <person name="Bruce D."/>
            <person name="Goodwin L."/>
            <person name="Pitluck S."/>
            <person name="Ovchinnikova G."/>
            <person name="Pati A."/>
            <person name="Ivanova N."/>
            <person name="Mavromatis K."/>
            <person name="Chen A."/>
            <person name="Palaniappan K."/>
            <person name="Chain P."/>
            <person name="Land M."/>
            <person name="Hauser L."/>
            <person name="Chang Y.J."/>
            <person name="Jeffries C.D."/>
            <person name="Brettin T."/>
            <person name="Detter J.C."/>
            <person name="Han C."/>
            <person name="Rohde M."/>
            <person name="Lang E."/>
            <person name="Spring S."/>
            <person name="Goker M."/>
            <person name="Bristow J."/>
            <person name="Eisen J.A."/>
            <person name="Markowitz V."/>
            <person name="Hugenholtz P."/>
            <person name="Kyrpides N.C."/>
            <person name="Klenk H.P."/>
        </authorList>
    </citation>
    <scope>NUCLEOTIDE SEQUENCE [LARGE SCALE GENOMIC DNA]</scope>
    <source>
        <strain evidence="4">ATCC 51133 / DSM 6946 / 5175</strain>
    </source>
</reference>
<dbReference type="CAZy" id="GT4">
    <property type="family name" value="Glycosyltransferase Family 4"/>
</dbReference>
<protein>
    <submittedName>
        <fullName evidence="3">Glycosyl transferase group 1</fullName>
    </submittedName>
</protein>
<dbReference type="PANTHER" id="PTHR12526">
    <property type="entry name" value="GLYCOSYLTRANSFERASE"/>
    <property type="match status" value="1"/>
</dbReference>
<keyword evidence="4" id="KW-1185">Reference proteome</keyword>
<dbReference type="Pfam" id="PF00534">
    <property type="entry name" value="Glycos_transf_1"/>
    <property type="match status" value="1"/>
</dbReference>
<dbReference type="Pfam" id="PF13439">
    <property type="entry name" value="Glyco_transf_4"/>
    <property type="match status" value="1"/>
</dbReference>
<proteinExistence type="predicted"/>
<dbReference type="KEGG" id="sdl:Sdel_1806"/>
<dbReference type="InterPro" id="IPR028098">
    <property type="entry name" value="Glyco_trans_4-like_N"/>
</dbReference>
<dbReference type="HOGENOM" id="CLU_009583_0_4_7"/>
<feature type="domain" description="Glycosyltransferase subfamily 4-like N-terminal" evidence="2">
    <location>
        <begin position="25"/>
        <end position="166"/>
    </location>
</feature>
<dbReference type="Proteomes" id="UP000002222">
    <property type="component" value="Chromosome"/>
</dbReference>
<dbReference type="SUPFAM" id="SSF53756">
    <property type="entry name" value="UDP-Glycosyltransferase/glycogen phosphorylase"/>
    <property type="match status" value="1"/>
</dbReference>
<dbReference type="OrthoDB" id="1522162at2"/>
<sequence length="359" mass="40328">MNILILTASNDSFNSVRPELEIFVSLAKAGHNVTIMTQENTPYTERLKSHGIELFHTEYQRKISLKTILLIRKIIREKSISIVYATNSKAISNAIFATLALPVKLIVYRGTTGGLYRHDISSYLNALNPRVDGIVCVSKSVENHVRKQLKRTKKRVVTIYKGHDTAWYNETPANLEIFGTHPTNFNVAFVANVREHKGLIYLLEAAHHLADIPNLHILLIGNHIDQPHYLEVIEKSGMKERIHLTGHRKDVPQIIASCDVLIHASTRKEGLPRVILESLASGTPVIASANESSLEIIQDHVNGLIVPIKDALSIAQKIRSLYESPTLLNELKANVKKTIDNEFSHTKTVSNYLQFFESL</sequence>
<dbReference type="GO" id="GO:0016757">
    <property type="term" value="F:glycosyltransferase activity"/>
    <property type="evidence" value="ECO:0007669"/>
    <property type="project" value="InterPro"/>
</dbReference>
<dbReference type="RefSeq" id="WP_012857571.1">
    <property type="nucleotide sequence ID" value="NC_013512.1"/>
</dbReference>
<name>D1B401_SULD5</name>
<dbReference type="InterPro" id="IPR001296">
    <property type="entry name" value="Glyco_trans_1"/>
</dbReference>
<dbReference type="STRING" id="525898.Sdel_1806"/>
<dbReference type="EMBL" id="CP001816">
    <property type="protein sequence ID" value="ACZ12821.1"/>
    <property type="molecule type" value="Genomic_DNA"/>
</dbReference>
<reference evidence="4" key="1">
    <citation type="submission" date="2009-11" db="EMBL/GenBank/DDBJ databases">
        <title>The complete genome of Sulfurospirillum deleyianum DSM 6946.</title>
        <authorList>
            <consortium name="US DOE Joint Genome Institute (JGI-PGF)"/>
            <person name="Lucas S."/>
            <person name="Copeland A."/>
            <person name="Lapidus A."/>
            <person name="Glavina del Rio T."/>
            <person name="Dalin E."/>
            <person name="Tice H."/>
            <person name="Bruce D."/>
            <person name="Goodwin L."/>
            <person name="Pitluck S."/>
            <person name="Kyrpides N."/>
            <person name="Mavromatis K."/>
            <person name="Ivanova N."/>
            <person name="Ovchinnikova G."/>
            <person name="Munk A.C."/>
            <person name="Lu M."/>
            <person name="Brettin T."/>
            <person name="Detter J.C."/>
            <person name="Han C."/>
            <person name="Tapia R."/>
            <person name="Larimer F."/>
            <person name="Land M."/>
            <person name="Hauser L."/>
            <person name="Markowitz V."/>
            <person name="Cheng J.F."/>
            <person name="Hugenholtz P."/>
            <person name="Woyke T."/>
            <person name="Wu D."/>
            <person name="Aumann P."/>
            <person name="Schneider S."/>
            <person name="Lang E."/>
            <person name="Spring S."/>
            <person name="Klenk H.P."/>
            <person name="Eisen J.A."/>
        </authorList>
    </citation>
    <scope>NUCLEOTIDE SEQUENCE [LARGE SCALE GENOMIC DNA]</scope>
    <source>
        <strain evidence="4">ATCC 51133 / DSM 6946 / 5175</strain>
    </source>
</reference>